<feature type="compositionally biased region" description="Low complexity" evidence="1">
    <location>
        <begin position="73"/>
        <end position="88"/>
    </location>
</feature>
<feature type="compositionally biased region" description="Polar residues" evidence="1">
    <location>
        <begin position="56"/>
        <end position="65"/>
    </location>
</feature>
<reference evidence="2" key="1">
    <citation type="submission" date="2013-07" db="EMBL/GenBank/DDBJ databases">
        <title>The Genome Sequence of Cryptococcus bestiolae CBS10118.</title>
        <authorList>
            <consortium name="The Broad Institute Genome Sequencing Platform"/>
            <person name="Cuomo C."/>
            <person name="Litvintseva A."/>
            <person name="Chen Y."/>
            <person name="Heitman J."/>
            <person name="Sun S."/>
            <person name="Springer D."/>
            <person name="Dromer F."/>
            <person name="Young S.K."/>
            <person name="Zeng Q."/>
            <person name="Gargeya S."/>
            <person name="Fitzgerald M."/>
            <person name="Abouelleil A."/>
            <person name="Alvarado L."/>
            <person name="Berlin A.M."/>
            <person name="Chapman S.B."/>
            <person name="Dewar J."/>
            <person name="Goldberg J."/>
            <person name="Griggs A."/>
            <person name="Gujja S."/>
            <person name="Hansen M."/>
            <person name="Howarth C."/>
            <person name="Imamovic A."/>
            <person name="Larimer J."/>
            <person name="McCowan C."/>
            <person name="Murphy C."/>
            <person name="Pearson M."/>
            <person name="Priest M."/>
            <person name="Roberts A."/>
            <person name="Saif S."/>
            <person name="Shea T."/>
            <person name="Sykes S."/>
            <person name="Wortman J."/>
            <person name="Nusbaum C."/>
            <person name="Birren B."/>
        </authorList>
    </citation>
    <scope>NUCLEOTIDE SEQUENCE [LARGE SCALE GENOMIC DNA]</scope>
    <source>
        <strain evidence="2">CBS 10118</strain>
    </source>
</reference>
<reference evidence="2" key="3">
    <citation type="submission" date="2014-01" db="EMBL/GenBank/DDBJ databases">
        <title>Evolution of pathogenesis and genome organization in the Tremellales.</title>
        <authorList>
            <person name="Cuomo C."/>
            <person name="Litvintseva A."/>
            <person name="Heitman J."/>
            <person name="Chen Y."/>
            <person name="Sun S."/>
            <person name="Springer D."/>
            <person name="Dromer F."/>
            <person name="Young S."/>
            <person name="Zeng Q."/>
            <person name="Chapman S."/>
            <person name="Gujja S."/>
            <person name="Saif S."/>
            <person name="Birren B."/>
        </authorList>
    </citation>
    <scope>NUCLEOTIDE SEQUENCE</scope>
    <source>
        <strain evidence="2">CBS 10118</strain>
    </source>
</reference>
<dbReference type="VEuPathDB" id="FungiDB:I302_07920"/>
<reference evidence="3" key="4">
    <citation type="submission" date="2024-02" db="EMBL/GenBank/DDBJ databases">
        <title>Comparative genomics of Cryptococcus and Kwoniella reveals pathogenesis evolution and contrasting modes of karyotype evolution via chromosome fusion or intercentromeric recombination.</title>
        <authorList>
            <person name="Coelho M.A."/>
            <person name="David-Palma M."/>
            <person name="Shea T."/>
            <person name="Bowers K."/>
            <person name="McGinley-Smith S."/>
            <person name="Mohammad A.W."/>
            <person name="Gnirke A."/>
            <person name="Yurkov A.M."/>
            <person name="Nowrousian M."/>
            <person name="Sun S."/>
            <person name="Cuomo C.A."/>
            <person name="Heitman J."/>
        </authorList>
    </citation>
    <scope>NUCLEOTIDE SEQUENCE</scope>
    <source>
        <strain evidence="3">CBS 10118</strain>
    </source>
</reference>
<feature type="compositionally biased region" description="Basic and acidic residues" evidence="1">
    <location>
        <begin position="1"/>
        <end position="40"/>
    </location>
</feature>
<evidence type="ECO:0000313" key="3">
    <source>
        <dbReference type="EMBL" id="WVW86729.1"/>
    </source>
</evidence>
<protein>
    <submittedName>
        <fullName evidence="2">Uncharacterized protein</fullName>
    </submittedName>
</protein>
<evidence type="ECO:0000313" key="4">
    <source>
        <dbReference type="Proteomes" id="UP000092730"/>
    </source>
</evidence>
<evidence type="ECO:0000313" key="2">
    <source>
        <dbReference type="EMBL" id="OCF22275.1"/>
    </source>
</evidence>
<feature type="compositionally biased region" description="Low complexity" evidence="1">
    <location>
        <begin position="119"/>
        <end position="142"/>
    </location>
</feature>
<organism evidence="2">
    <name type="scientific">Kwoniella bestiolae CBS 10118</name>
    <dbReference type="NCBI Taxonomy" id="1296100"/>
    <lineage>
        <taxon>Eukaryota</taxon>
        <taxon>Fungi</taxon>
        <taxon>Dikarya</taxon>
        <taxon>Basidiomycota</taxon>
        <taxon>Agaricomycotina</taxon>
        <taxon>Tremellomycetes</taxon>
        <taxon>Tremellales</taxon>
        <taxon>Cryptococcaceae</taxon>
        <taxon>Kwoniella</taxon>
    </lineage>
</organism>
<dbReference type="KEGG" id="kbi:30212319"/>
<keyword evidence="4" id="KW-1185">Reference proteome</keyword>
<gene>
    <name evidence="2" type="ORF">I302_07920</name>
    <name evidence="3" type="ORF">I302_108783</name>
</gene>
<dbReference type="AlphaFoldDB" id="A0A1B9FU24"/>
<dbReference type="EMBL" id="CP144548">
    <property type="protein sequence ID" value="WVW86729.1"/>
    <property type="molecule type" value="Genomic_DNA"/>
</dbReference>
<name>A0A1B9FU24_9TREE</name>
<proteinExistence type="predicted"/>
<dbReference type="RefSeq" id="XP_019043345.1">
    <property type="nucleotide sequence ID" value="XM_019194509.1"/>
</dbReference>
<dbReference type="Proteomes" id="UP000092730">
    <property type="component" value="Chromosome 8"/>
</dbReference>
<sequence>MRRWRVSDIDKQEKEERRREKEEKRQKRLRLSERGYDDPRSPAYNDDSHAFPVSSAEGTQVSDAGSQRPGYPSSDESSVSDCSISGSESESDISNHKMPRSSVDRSEYESESQRESESELSNSDMGRSSSNLSDSISSSEMSGIPGLDLVNSGPAEHTTSTYTGYSDLSSPMARSHMMNIRPEQRIDASDYFSSAQSPPPSPSPPNDQQGRIQNILNKVFGRVAEAMGASGGR</sequence>
<reference evidence="3" key="2">
    <citation type="submission" date="2013-07" db="EMBL/GenBank/DDBJ databases">
        <authorList>
            <consortium name="The Broad Institute Genome Sequencing Platform"/>
            <person name="Cuomo C."/>
            <person name="Litvintseva A."/>
            <person name="Chen Y."/>
            <person name="Heitman J."/>
            <person name="Sun S."/>
            <person name="Springer D."/>
            <person name="Dromer F."/>
            <person name="Young S.K."/>
            <person name="Zeng Q."/>
            <person name="Gargeya S."/>
            <person name="Fitzgerald M."/>
            <person name="Abouelleil A."/>
            <person name="Alvarado L."/>
            <person name="Berlin A.M."/>
            <person name="Chapman S.B."/>
            <person name="Dewar J."/>
            <person name="Goldberg J."/>
            <person name="Griggs A."/>
            <person name="Gujja S."/>
            <person name="Hansen M."/>
            <person name="Howarth C."/>
            <person name="Imamovic A."/>
            <person name="Larimer J."/>
            <person name="McCowan C."/>
            <person name="Murphy C."/>
            <person name="Pearson M."/>
            <person name="Priest M."/>
            <person name="Roberts A."/>
            <person name="Saif S."/>
            <person name="Shea T."/>
            <person name="Sykes S."/>
            <person name="Wortman J."/>
            <person name="Nusbaum C."/>
            <person name="Birren B."/>
        </authorList>
    </citation>
    <scope>NUCLEOTIDE SEQUENCE</scope>
    <source>
        <strain evidence="3">CBS 10118</strain>
    </source>
</reference>
<accession>A0A1B9FU24</accession>
<feature type="compositionally biased region" description="Basic and acidic residues" evidence="1">
    <location>
        <begin position="102"/>
        <end position="117"/>
    </location>
</feature>
<dbReference type="GeneID" id="30212319"/>
<feature type="region of interest" description="Disordered" evidence="1">
    <location>
        <begin position="1"/>
        <end position="210"/>
    </location>
</feature>
<feature type="compositionally biased region" description="Polar residues" evidence="1">
    <location>
        <begin position="157"/>
        <end position="169"/>
    </location>
</feature>
<dbReference type="EMBL" id="KI894025">
    <property type="protein sequence ID" value="OCF22275.1"/>
    <property type="molecule type" value="Genomic_DNA"/>
</dbReference>
<evidence type="ECO:0000256" key="1">
    <source>
        <dbReference type="SAM" id="MobiDB-lite"/>
    </source>
</evidence>